<dbReference type="PANTHER" id="PTHR34239:SF2">
    <property type="entry name" value="TRANSPOSABLE ELEMENT P TRANSPOSASE_THAP9 CONSERVED DOMAIN-CONTAINING PROTEIN"/>
    <property type="match status" value="1"/>
</dbReference>
<comment type="caution">
    <text evidence="2">The sequence shown here is derived from an EMBL/GenBank/DDBJ whole genome shotgun (WGS) entry which is preliminary data.</text>
</comment>
<evidence type="ECO:0000313" key="2">
    <source>
        <dbReference type="EMBL" id="VDI20495.1"/>
    </source>
</evidence>
<name>A0A8B6DKE2_MYTGA</name>
<dbReference type="OrthoDB" id="6140287at2759"/>
<dbReference type="Proteomes" id="UP000596742">
    <property type="component" value="Unassembled WGS sequence"/>
</dbReference>
<reference evidence="2" key="1">
    <citation type="submission" date="2018-11" db="EMBL/GenBank/DDBJ databases">
        <authorList>
            <person name="Alioto T."/>
            <person name="Alioto T."/>
        </authorList>
    </citation>
    <scope>NUCLEOTIDE SEQUENCE</scope>
</reference>
<dbReference type="EMBL" id="UYJE01003584">
    <property type="protein sequence ID" value="VDI20495.1"/>
    <property type="molecule type" value="Genomic_DNA"/>
</dbReference>
<protein>
    <submittedName>
        <fullName evidence="2">Uncharacterized protein</fullName>
    </submittedName>
</protein>
<dbReference type="PANTHER" id="PTHR34239">
    <property type="entry name" value="APPLE DOMAIN-CONTAINING PROTEIN"/>
    <property type="match status" value="1"/>
</dbReference>
<organism evidence="2 3">
    <name type="scientific">Mytilus galloprovincialis</name>
    <name type="common">Mediterranean mussel</name>
    <dbReference type="NCBI Taxonomy" id="29158"/>
    <lineage>
        <taxon>Eukaryota</taxon>
        <taxon>Metazoa</taxon>
        <taxon>Spiralia</taxon>
        <taxon>Lophotrochozoa</taxon>
        <taxon>Mollusca</taxon>
        <taxon>Bivalvia</taxon>
        <taxon>Autobranchia</taxon>
        <taxon>Pteriomorphia</taxon>
        <taxon>Mytilida</taxon>
        <taxon>Mytiloidea</taxon>
        <taxon>Mytilidae</taxon>
        <taxon>Mytilinae</taxon>
        <taxon>Mytilus</taxon>
    </lineage>
</organism>
<gene>
    <name evidence="2" type="ORF">MGAL_10B048139</name>
</gene>
<evidence type="ECO:0000313" key="3">
    <source>
        <dbReference type="Proteomes" id="UP000596742"/>
    </source>
</evidence>
<dbReference type="AlphaFoldDB" id="A0A8B6DKE2"/>
<feature type="compositionally biased region" description="Polar residues" evidence="1">
    <location>
        <begin position="11"/>
        <end position="27"/>
    </location>
</feature>
<proteinExistence type="predicted"/>
<evidence type="ECO:0000256" key="1">
    <source>
        <dbReference type="SAM" id="MobiDB-lite"/>
    </source>
</evidence>
<sequence>MMKTFFQQFSNAQMPASQVPGTSQTGNLPEIDCMQGQGDDEHLEEPSEGYAYSMNDIFSSTDPNDNQIINADSAGIELPRIFEDQTKFSDPVTESLAEFVNNACTRKADISKFLEGKQVPSNCKSLIPPTINTEIWNCLYSNIQQRDRSLQEAQKILGLSIVPMIEMAEILKGNQIDISKFKQLLTQSIALASNAFFEINIKRRYFIRPYVSKKFQQLCSASYPIEEHLFPNDVGKRMKEINEASQINRQVCSNYNGSKNFRRPWGRGGQSSRLRVHTEANHGDQKQAEPRLQSQGLLQRKVLESKVSFDNVNIPFQAGSLTKKLQNWQLLTEDEWILNAIKVIGYKIEFFKTPLQFSTPKVIDFGQDRNDIVDQEVSELLRFLNRDKVDALVKNNDNFDSKMSLSHEAQTEIKWWQENINIKNGKDIRPSKVSCYLETDASKSGWGATFEGVETGDIDLFATRLNKQVLSYVSWFPEPDAVASDAFSICWSDFNPYIFPPFSMISRVLQKIQDDQVRTAILIVPMWATQPWFPHLLDLLISVPKMLPNIQNLLRLVHNNQLHPINKNLFLVVCTVSGITSKTRGFQNTLLNSYVNLGEIQHQSNMILFGTSGLFGVINGKSIPVTHLKVKF</sequence>
<feature type="region of interest" description="Disordered" evidence="1">
    <location>
        <begin position="11"/>
        <end position="45"/>
    </location>
</feature>
<keyword evidence="3" id="KW-1185">Reference proteome</keyword>
<feature type="compositionally biased region" description="Basic and acidic residues" evidence="1">
    <location>
        <begin position="276"/>
        <end position="289"/>
    </location>
</feature>
<accession>A0A8B6DKE2</accession>
<feature type="region of interest" description="Disordered" evidence="1">
    <location>
        <begin position="263"/>
        <end position="290"/>
    </location>
</feature>